<dbReference type="InterPro" id="IPR050312">
    <property type="entry name" value="IolE/XylAMocC-like"/>
</dbReference>
<gene>
    <name evidence="2" type="ORF">EM808_16720</name>
</gene>
<dbReference type="Proteomes" id="UP000288024">
    <property type="component" value="Unassembled WGS sequence"/>
</dbReference>
<comment type="caution">
    <text evidence="2">The sequence shown here is derived from an EMBL/GenBank/DDBJ whole genome shotgun (WGS) entry which is preliminary data.</text>
</comment>
<accession>A0A437K959</accession>
<reference evidence="2 3" key="1">
    <citation type="submission" date="2019-01" db="EMBL/GenBank/DDBJ databases">
        <title>Bacillus sp. M5HDSG1-1, whole genome shotgun sequence.</title>
        <authorList>
            <person name="Tuo L."/>
        </authorList>
    </citation>
    <scope>NUCLEOTIDE SEQUENCE [LARGE SCALE GENOMIC DNA]</scope>
    <source>
        <strain evidence="2 3">M5HDSG1-1</strain>
    </source>
</reference>
<dbReference type="InterPro" id="IPR013022">
    <property type="entry name" value="Xyl_isomerase-like_TIM-brl"/>
</dbReference>
<dbReference type="AlphaFoldDB" id="A0A437K959"/>
<evidence type="ECO:0000313" key="2">
    <source>
        <dbReference type="EMBL" id="RVT60864.1"/>
    </source>
</evidence>
<dbReference type="EMBL" id="RZTZ01000006">
    <property type="protein sequence ID" value="RVT60864.1"/>
    <property type="molecule type" value="Genomic_DNA"/>
</dbReference>
<dbReference type="PANTHER" id="PTHR12110">
    <property type="entry name" value="HYDROXYPYRUVATE ISOMERASE"/>
    <property type="match status" value="1"/>
</dbReference>
<feature type="domain" description="Xylose isomerase-like TIM barrel" evidence="1">
    <location>
        <begin position="29"/>
        <end position="253"/>
    </location>
</feature>
<protein>
    <submittedName>
        <fullName evidence="2">Sugar phosphate isomerase/epimerase</fullName>
    </submittedName>
</protein>
<evidence type="ECO:0000259" key="1">
    <source>
        <dbReference type="Pfam" id="PF01261"/>
    </source>
</evidence>
<dbReference type="InterPro" id="IPR036237">
    <property type="entry name" value="Xyl_isomerase-like_sf"/>
</dbReference>
<keyword evidence="3" id="KW-1185">Reference proteome</keyword>
<keyword evidence="2" id="KW-0413">Isomerase</keyword>
<dbReference type="PANTHER" id="PTHR12110:SF21">
    <property type="entry name" value="XYLOSE ISOMERASE-LIKE TIM BARREL DOMAIN-CONTAINING PROTEIN"/>
    <property type="match status" value="1"/>
</dbReference>
<proteinExistence type="predicted"/>
<dbReference type="Pfam" id="PF01261">
    <property type="entry name" value="AP_endonuc_2"/>
    <property type="match status" value="1"/>
</dbReference>
<dbReference type="Gene3D" id="3.20.20.150">
    <property type="entry name" value="Divalent-metal-dependent TIM barrel enzymes"/>
    <property type="match status" value="1"/>
</dbReference>
<organism evidence="2 3">
    <name type="scientific">Niallia taxi</name>
    <dbReference type="NCBI Taxonomy" id="2499688"/>
    <lineage>
        <taxon>Bacteria</taxon>
        <taxon>Bacillati</taxon>
        <taxon>Bacillota</taxon>
        <taxon>Bacilli</taxon>
        <taxon>Bacillales</taxon>
        <taxon>Bacillaceae</taxon>
        <taxon>Niallia</taxon>
    </lineage>
</organism>
<sequence>MLLEKCMYFKERGVYMKLGIIGKPIEKSFQEAKNLGLEFIELCVNEGDNVEEFYENKKYLLRWIKDYQMDIGSIGRWKSLRINQSGKVIQAELERCFRLIDVASESGCKNFVAGCNYVEELSYFENCSAAIEFYSRLIEYAKLKGVKISSVNCRKVNFVNNPKAWEMIHGNLADLGIKYDPSHSYYDGGDYLKETLDWGHRFEHVHLKGSLMVNGIRVDDPPAGLDQTDWKSFISLLRVKGYTGGLSIEPHSSFYTGEDAFKGTLYTIKYMKKILFKD</sequence>
<dbReference type="SUPFAM" id="SSF51658">
    <property type="entry name" value="Xylose isomerase-like"/>
    <property type="match status" value="1"/>
</dbReference>
<dbReference type="GO" id="GO:0016853">
    <property type="term" value="F:isomerase activity"/>
    <property type="evidence" value="ECO:0007669"/>
    <property type="project" value="UniProtKB-KW"/>
</dbReference>
<evidence type="ECO:0000313" key="3">
    <source>
        <dbReference type="Proteomes" id="UP000288024"/>
    </source>
</evidence>
<name>A0A437K959_9BACI</name>